<keyword evidence="4" id="KW-1185">Reference proteome</keyword>
<evidence type="ECO:0000256" key="1">
    <source>
        <dbReference type="SAM" id="Phobius"/>
    </source>
</evidence>
<proteinExistence type="predicted"/>
<dbReference type="STRING" id="1300345.LF41_3134"/>
<gene>
    <name evidence="3" type="ORF">LF41_3134</name>
</gene>
<dbReference type="Pfam" id="PF01882">
    <property type="entry name" value="DUF58"/>
    <property type="match status" value="1"/>
</dbReference>
<protein>
    <submittedName>
        <fullName evidence="3">DUF58 domain containing protein</fullName>
    </submittedName>
</protein>
<dbReference type="PATRIC" id="fig|1300345.3.peg.1672"/>
<dbReference type="SUPFAM" id="SSF53300">
    <property type="entry name" value="vWA-like"/>
    <property type="match status" value="1"/>
</dbReference>
<dbReference type="InterPro" id="IPR036465">
    <property type="entry name" value="vWFA_dom_sf"/>
</dbReference>
<dbReference type="InterPro" id="IPR002881">
    <property type="entry name" value="DUF58"/>
</dbReference>
<feature type="domain" description="DUF58" evidence="2">
    <location>
        <begin position="195"/>
        <end position="367"/>
    </location>
</feature>
<comment type="caution">
    <text evidence="3">The sequence shown here is derived from an EMBL/GenBank/DDBJ whole genome shotgun (WGS) entry which is preliminary data.</text>
</comment>
<reference evidence="3 4" key="1">
    <citation type="submission" date="2014-09" db="EMBL/GenBank/DDBJ databases">
        <title>Genome sequences of Lysobacter dokdonensis DS-58.</title>
        <authorList>
            <person name="Kim J.F."/>
            <person name="Kwak M.-J."/>
        </authorList>
    </citation>
    <scope>NUCLEOTIDE SEQUENCE [LARGE SCALE GENOMIC DNA]</scope>
    <source>
        <strain evidence="3 4">DS-58</strain>
    </source>
</reference>
<dbReference type="EMBL" id="JRKJ01000009">
    <property type="protein sequence ID" value="KGQ19102.1"/>
    <property type="molecule type" value="Genomic_DNA"/>
</dbReference>
<dbReference type="PANTHER" id="PTHR33608">
    <property type="entry name" value="BLL2464 PROTEIN"/>
    <property type="match status" value="1"/>
</dbReference>
<evidence type="ECO:0000259" key="2">
    <source>
        <dbReference type="Pfam" id="PF01882"/>
    </source>
</evidence>
<keyword evidence="1" id="KW-1133">Transmembrane helix</keyword>
<keyword evidence="1" id="KW-0812">Transmembrane</keyword>
<keyword evidence="1" id="KW-0472">Membrane</keyword>
<dbReference type="AlphaFoldDB" id="A0A0A2WK53"/>
<dbReference type="Proteomes" id="UP000030518">
    <property type="component" value="Unassembled WGS sequence"/>
</dbReference>
<dbReference type="PANTHER" id="PTHR33608:SF3">
    <property type="entry name" value="SLR2013 PROTEIN"/>
    <property type="match status" value="1"/>
</dbReference>
<organism evidence="3 4">
    <name type="scientific">Lysobacter dokdonensis DS-58</name>
    <dbReference type="NCBI Taxonomy" id="1300345"/>
    <lineage>
        <taxon>Bacteria</taxon>
        <taxon>Pseudomonadati</taxon>
        <taxon>Pseudomonadota</taxon>
        <taxon>Gammaproteobacteria</taxon>
        <taxon>Lysobacterales</taxon>
        <taxon>Lysobacteraceae</taxon>
        <taxon>Noviluteimonas</taxon>
    </lineage>
</organism>
<dbReference type="eggNOG" id="COG1721">
    <property type="taxonomic scope" value="Bacteria"/>
</dbReference>
<dbReference type="RefSeq" id="WP_036168639.1">
    <property type="nucleotide sequence ID" value="NZ_JRKJ01000009.1"/>
</dbReference>
<evidence type="ECO:0000313" key="3">
    <source>
        <dbReference type="EMBL" id="KGQ19102.1"/>
    </source>
</evidence>
<feature type="transmembrane region" description="Helical" evidence="1">
    <location>
        <begin position="33"/>
        <end position="49"/>
    </location>
</feature>
<sequence>MRPAPPLLWALFAWALVGALVSASLLPASAWTLVGVALFIVLAIDAWRLRRRAVPDIVRHIPDALPLGVEREVQLQIDGGAAPLRLDVHDLHPGAWATTGLPRTLDLQPGTSATFGYTIKPIERGDHAFDGVHVRLHSPWRLWRRALVAGTARSVRVFPNFAPLTRLALLSAEQASRLMGAHIKRRRGEGTDFHQMRDYRVGDSLRQVDWKATSRMRRLISREYQDERNQQLIVVMDTGRRMLARDGELTHFDRVLDAALVVSYVALRQGDAVGLLATGGDQRFVAPQRGMGAIDTLLQATYDVQPRPVATDYLAAASELATRQSRRGLVMLVTNLRDEDIDDLLAAVRMLQRRHRVVVASLREEALDAALESTTDDLQGAVRAAAVARYLEQRKAAHDALRSQHVQVLDVTCEQLPGALVERYLAIKRDGAL</sequence>
<evidence type="ECO:0000313" key="4">
    <source>
        <dbReference type="Proteomes" id="UP000030518"/>
    </source>
</evidence>
<accession>A0A0A2WK53</accession>
<name>A0A0A2WK53_9GAMM</name>
<dbReference type="OrthoDB" id="9812729at2"/>